<dbReference type="AlphaFoldDB" id="A0A3E0VS94"/>
<proteinExistence type="predicted"/>
<dbReference type="GO" id="GO:0005524">
    <property type="term" value="F:ATP binding"/>
    <property type="evidence" value="ECO:0007669"/>
    <property type="project" value="UniProtKB-KW"/>
</dbReference>
<keyword evidence="3" id="KW-0808">Transferase</keyword>
<evidence type="ECO:0000256" key="5">
    <source>
        <dbReference type="ARBA" id="ARBA00022777"/>
    </source>
</evidence>
<dbReference type="OrthoDB" id="3197455at2"/>
<keyword evidence="2" id="KW-0723">Serine/threonine-protein kinase</keyword>
<evidence type="ECO:0000256" key="4">
    <source>
        <dbReference type="ARBA" id="ARBA00022741"/>
    </source>
</evidence>
<feature type="domain" description="Protein kinase" evidence="7">
    <location>
        <begin position="28"/>
        <end position="289"/>
    </location>
</feature>
<dbReference type="SMART" id="SM00220">
    <property type="entry name" value="S_TKc"/>
    <property type="match status" value="1"/>
</dbReference>
<keyword evidence="5" id="KW-0418">Kinase</keyword>
<dbReference type="InterPro" id="IPR011009">
    <property type="entry name" value="Kinase-like_dom_sf"/>
</dbReference>
<gene>
    <name evidence="8" type="ORF">B7R22_18070</name>
</gene>
<dbReference type="Proteomes" id="UP000256541">
    <property type="component" value="Unassembled WGS sequence"/>
</dbReference>
<dbReference type="Gene3D" id="1.10.510.10">
    <property type="entry name" value="Transferase(Phosphotransferase) domain 1"/>
    <property type="match status" value="1"/>
</dbReference>
<accession>A0A3E0VS94</accession>
<sequence>MYLHPVSGFCVRRKEAQVEDRVGQHYVLQRGQNIPQGALSIVRKAVDDRDLKPVAVKFIQAATDDLMRRLFDRETKALRELSHRNIVGFRDAGIDETGTYYLVLNWVDRNLNDLLENRPWSSWPDLYQSFVRPLLDGLAHAHLKQLEHRDIKPANILIDDEGQPLLADFGIAKLRGDEPHSEHTVQGFRSGPYAPPEFEATAPYVRDVYSVGVLILQCLTDSKISDFPHIRPALDNAQVPPDVRSLLEECVAPDASLRPLNAVELAARFRELEQQRVVDRGHQINHLWLNLTRAASEQILASRGAVQGPALLVNSDLGAQVHIELGLHRDSGERDRDRMFLYGSEYRYSIAANSSDPEQLTITAAKQLSFEALEAGRRRSLAVPPIFSWITHRPAEGLPRVWLSSDL</sequence>
<dbReference type="EC" id="2.7.11.1" evidence="1"/>
<evidence type="ECO:0000313" key="8">
    <source>
        <dbReference type="EMBL" id="RFA11737.1"/>
    </source>
</evidence>
<evidence type="ECO:0000256" key="2">
    <source>
        <dbReference type="ARBA" id="ARBA00022527"/>
    </source>
</evidence>
<comment type="caution">
    <text evidence="8">The sequence shown here is derived from an EMBL/GenBank/DDBJ whole genome shotgun (WGS) entry which is preliminary data.</text>
</comment>
<dbReference type="SUPFAM" id="SSF56112">
    <property type="entry name" value="Protein kinase-like (PK-like)"/>
    <property type="match status" value="1"/>
</dbReference>
<dbReference type="GO" id="GO:0004674">
    <property type="term" value="F:protein serine/threonine kinase activity"/>
    <property type="evidence" value="ECO:0007669"/>
    <property type="project" value="UniProtKB-KW"/>
</dbReference>
<reference evidence="8 9" key="1">
    <citation type="submission" date="2017-04" db="EMBL/GenBank/DDBJ databases">
        <title>Comparative genome analysis of Subtercola boreus.</title>
        <authorList>
            <person name="Cho Y.-J."/>
            <person name="Cho A."/>
            <person name="Kim O.-S."/>
            <person name="Lee J.-I."/>
        </authorList>
    </citation>
    <scope>NUCLEOTIDE SEQUENCE [LARGE SCALE GENOMIC DNA]</scope>
    <source>
        <strain evidence="8 9">P27479</strain>
    </source>
</reference>
<protein>
    <recommendedName>
        <fullName evidence="1">non-specific serine/threonine protein kinase</fullName>
        <ecNumber evidence="1">2.7.11.1</ecNumber>
    </recommendedName>
</protein>
<keyword evidence="6" id="KW-0067">ATP-binding</keyword>
<keyword evidence="4" id="KW-0547">Nucleotide-binding</keyword>
<evidence type="ECO:0000256" key="1">
    <source>
        <dbReference type="ARBA" id="ARBA00012513"/>
    </source>
</evidence>
<dbReference type="EMBL" id="NBXB01000062">
    <property type="protein sequence ID" value="RFA11737.1"/>
    <property type="molecule type" value="Genomic_DNA"/>
</dbReference>
<dbReference type="PROSITE" id="PS00108">
    <property type="entry name" value="PROTEIN_KINASE_ST"/>
    <property type="match status" value="1"/>
</dbReference>
<dbReference type="InterPro" id="IPR008271">
    <property type="entry name" value="Ser/Thr_kinase_AS"/>
</dbReference>
<evidence type="ECO:0000256" key="6">
    <source>
        <dbReference type="ARBA" id="ARBA00022840"/>
    </source>
</evidence>
<evidence type="ECO:0000256" key="3">
    <source>
        <dbReference type="ARBA" id="ARBA00022679"/>
    </source>
</evidence>
<evidence type="ECO:0000259" key="7">
    <source>
        <dbReference type="PROSITE" id="PS50011"/>
    </source>
</evidence>
<dbReference type="InterPro" id="IPR000719">
    <property type="entry name" value="Prot_kinase_dom"/>
</dbReference>
<evidence type="ECO:0000313" key="9">
    <source>
        <dbReference type="Proteomes" id="UP000256541"/>
    </source>
</evidence>
<dbReference type="PROSITE" id="PS50011">
    <property type="entry name" value="PROTEIN_KINASE_DOM"/>
    <property type="match status" value="1"/>
</dbReference>
<dbReference type="PANTHER" id="PTHR43289">
    <property type="entry name" value="MITOGEN-ACTIVATED PROTEIN KINASE KINASE KINASE 20-RELATED"/>
    <property type="match status" value="1"/>
</dbReference>
<organism evidence="8 9">
    <name type="scientific">Subtercola boreus</name>
    <dbReference type="NCBI Taxonomy" id="120213"/>
    <lineage>
        <taxon>Bacteria</taxon>
        <taxon>Bacillati</taxon>
        <taxon>Actinomycetota</taxon>
        <taxon>Actinomycetes</taxon>
        <taxon>Micrococcales</taxon>
        <taxon>Microbacteriaceae</taxon>
        <taxon>Subtercola</taxon>
    </lineage>
</organism>
<dbReference type="PANTHER" id="PTHR43289:SF6">
    <property type="entry name" value="SERINE_THREONINE-PROTEIN KINASE NEKL-3"/>
    <property type="match status" value="1"/>
</dbReference>
<name>A0A3E0VS94_9MICO</name>
<dbReference type="Pfam" id="PF00069">
    <property type="entry name" value="Pkinase"/>
    <property type="match status" value="1"/>
</dbReference>
<dbReference type="CDD" id="cd14014">
    <property type="entry name" value="STKc_PknB_like"/>
    <property type="match status" value="1"/>
</dbReference>